<accession>A0A1G6NBG7</accession>
<proteinExistence type="predicted"/>
<dbReference type="EMBL" id="FMYW01000013">
    <property type="protein sequence ID" value="SDC65163.1"/>
    <property type="molecule type" value="Genomic_DNA"/>
</dbReference>
<evidence type="ECO:0000313" key="1">
    <source>
        <dbReference type="EMBL" id="SDC65163.1"/>
    </source>
</evidence>
<name>A0A1G6NBG7_9FIRM</name>
<evidence type="ECO:0000313" key="2">
    <source>
        <dbReference type="Proteomes" id="UP000198943"/>
    </source>
</evidence>
<gene>
    <name evidence="1" type="ORF">SAMN04487864_11316</name>
</gene>
<protein>
    <submittedName>
        <fullName evidence="1">Uncharacterized protein</fullName>
    </submittedName>
</protein>
<dbReference type="Proteomes" id="UP000198943">
    <property type="component" value="Unassembled WGS sequence"/>
</dbReference>
<dbReference type="AlphaFoldDB" id="A0A1G6NBG7"/>
<organism evidence="1 2">
    <name type="scientific">Succiniclasticum ruminis</name>
    <dbReference type="NCBI Taxonomy" id="40841"/>
    <lineage>
        <taxon>Bacteria</taxon>
        <taxon>Bacillati</taxon>
        <taxon>Bacillota</taxon>
        <taxon>Negativicutes</taxon>
        <taxon>Acidaminococcales</taxon>
        <taxon>Acidaminococcaceae</taxon>
        <taxon>Succiniclasticum</taxon>
    </lineage>
</organism>
<reference evidence="2" key="1">
    <citation type="submission" date="2016-10" db="EMBL/GenBank/DDBJ databases">
        <authorList>
            <person name="Varghese N."/>
            <person name="Submissions S."/>
        </authorList>
    </citation>
    <scope>NUCLEOTIDE SEQUENCE [LARGE SCALE GENOMIC DNA]</scope>
    <source>
        <strain evidence="2">DSM 11005</strain>
    </source>
</reference>
<sequence>MARKWLEGAAGLRRKTLTQPFTKSTGKRADELIRASLNIEMQTSDNHRIINGALETEKVPVLPLRIRYYQSLISTDMLLKGMQYWQLRKSYVIFICTFDPFRQGLPMYRFSYRCRENLSLEMGDLTENIFLNATAADKATDKELAAFLSYVNGKAAESSFTKNLDNEVKRIRDSEDWRFHAMYYEAETQFHEWLGATFRSICLKQGRCFFIHQPRYKISDGSRNRYGAVTTASHNAEVLLCLSGRPARFRM</sequence>
<keyword evidence="2" id="KW-1185">Reference proteome</keyword>